<dbReference type="STRING" id="543379.A0A232EVZ4"/>
<dbReference type="SUPFAM" id="SSF49879">
    <property type="entry name" value="SMAD/FHA domain"/>
    <property type="match status" value="1"/>
</dbReference>
<dbReference type="InterPro" id="IPR053027">
    <property type="entry name" value="AGGF1"/>
</dbReference>
<feature type="domain" description="G-patch" evidence="4">
    <location>
        <begin position="464"/>
        <end position="510"/>
    </location>
</feature>
<dbReference type="InterPro" id="IPR008984">
    <property type="entry name" value="SMAD_FHA_dom_sf"/>
</dbReference>
<evidence type="ECO:0000259" key="3">
    <source>
        <dbReference type="PROSITE" id="PS50006"/>
    </source>
</evidence>
<dbReference type="PANTHER" id="PTHR23106">
    <property type="entry name" value="ANGIOGENIC FACTOR WITH G PATCH AND FHA DOMAINS 1"/>
    <property type="match status" value="1"/>
</dbReference>
<dbReference type="AlphaFoldDB" id="A0A232EVZ4"/>
<proteinExistence type="predicted"/>
<dbReference type="SMART" id="SM00443">
    <property type="entry name" value="G_patch"/>
    <property type="match status" value="1"/>
</dbReference>
<feature type="compositionally biased region" description="Polar residues" evidence="2">
    <location>
        <begin position="445"/>
        <end position="460"/>
    </location>
</feature>
<accession>A0A232EVZ4</accession>
<dbReference type="GO" id="GO:0003676">
    <property type="term" value="F:nucleic acid binding"/>
    <property type="evidence" value="ECO:0007669"/>
    <property type="project" value="InterPro"/>
</dbReference>
<evidence type="ECO:0000313" key="5">
    <source>
        <dbReference type="EMBL" id="OXU22524.1"/>
    </source>
</evidence>
<feature type="compositionally biased region" description="Basic and acidic residues" evidence="2">
    <location>
        <begin position="191"/>
        <end position="207"/>
    </location>
</feature>
<evidence type="ECO:0008006" key="7">
    <source>
        <dbReference type="Google" id="ProtNLM"/>
    </source>
</evidence>
<reference evidence="5 6" key="1">
    <citation type="journal article" date="2017" name="Curr. Biol.">
        <title>The Evolution of Venom by Co-option of Single-Copy Genes.</title>
        <authorList>
            <person name="Martinson E.O."/>
            <person name="Mrinalini"/>
            <person name="Kelkar Y.D."/>
            <person name="Chang C.H."/>
            <person name="Werren J.H."/>
        </authorList>
    </citation>
    <scope>NUCLEOTIDE SEQUENCE [LARGE SCALE GENOMIC DNA]</scope>
    <source>
        <strain evidence="5 6">Alberta</strain>
        <tissue evidence="5">Whole body</tissue>
    </source>
</reference>
<evidence type="ECO:0000313" key="6">
    <source>
        <dbReference type="Proteomes" id="UP000215335"/>
    </source>
</evidence>
<dbReference type="Gene3D" id="2.60.200.20">
    <property type="match status" value="1"/>
</dbReference>
<dbReference type="InterPro" id="IPR000253">
    <property type="entry name" value="FHA_dom"/>
</dbReference>
<sequence>MEESERTVTSAICENKKIKDFSEELVDFPHIVEYIKNLHDLIKRQQTELEELKFKLHDHEKNFRNNETQTDIVESAENALSREWTTDNEEKASIVDQVTEAAESAMKQTGFVYEETTGLYYDYNSGYYYDAVGINLFDISLKSGLYYNGNTGTYYYYDKDSQSYKFYSQIQSKPDDPILAAKNTKGKGKKSRESNKVLDDIHEIDGRKKVKLRKTEEESDGTEPEEGECLDTDEDESSSFEEDGSISSSGDKQIEKDEDVSKIYPPCMRIIVKETNLPNLKVGSLFMVTCIGGSIGREGDHSVTVPDINISKHHARLQYNEEKKVYEVIDLGSRNGTLLNGNRLSAAKQESEASEIVHGSILQLGATKLLCHIHSGHETCGHCEPGLVQSNDTAMDSLISIKSRHQSELRRLKSKFGVDKDNTRSASRLASGYEDRAQTRRKHVGSSSQHVKTQQSSLHESISKDNMGFKMLSKMGWTEGKSLGKSGDGVLEPVPLLQNVEKAGFGASDEQIQSLQEDPSSRKKQDIWKKTQQRFNDIARG</sequence>
<dbReference type="SMART" id="SM00240">
    <property type="entry name" value="FHA"/>
    <property type="match status" value="1"/>
</dbReference>
<feature type="region of interest" description="Disordered" evidence="2">
    <location>
        <begin position="177"/>
        <end position="258"/>
    </location>
</feature>
<comment type="caution">
    <text evidence="5">The sequence shown here is derived from an EMBL/GenBank/DDBJ whole genome shotgun (WGS) entry which is preliminary data.</text>
</comment>
<gene>
    <name evidence="5" type="ORF">TSAR_015332</name>
</gene>
<feature type="coiled-coil region" evidence="1">
    <location>
        <begin position="35"/>
        <end position="69"/>
    </location>
</feature>
<evidence type="ECO:0000256" key="1">
    <source>
        <dbReference type="SAM" id="Coils"/>
    </source>
</evidence>
<dbReference type="Proteomes" id="UP000215335">
    <property type="component" value="Unassembled WGS sequence"/>
</dbReference>
<dbReference type="Pfam" id="PF00498">
    <property type="entry name" value="FHA"/>
    <property type="match status" value="1"/>
</dbReference>
<dbReference type="Pfam" id="PF01585">
    <property type="entry name" value="G-patch"/>
    <property type="match status" value="1"/>
</dbReference>
<evidence type="ECO:0000259" key="4">
    <source>
        <dbReference type="PROSITE" id="PS50174"/>
    </source>
</evidence>
<keyword evidence="1" id="KW-0175">Coiled coil</keyword>
<dbReference type="InterPro" id="IPR000467">
    <property type="entry name" value="G_patch_dom"/>
</dbReference>
<evidence type="ECO:0000256" key="2">
    <source>
        <dbReference type="SAM" id="MobiDB-lite"/>
    </source>
</evidence>
<keyword evidence="6" id="KW-1185">Reference proteome</keyword>
<dbReference type="PANTHER" id="PTHR23106:SF24">
    <property type="entry name" value="ANGIOGENIC FACTOR WITH G PATCH AND FHA DOMAINS 1"/>
    <property type="match status" value="1"/>
</dbReference>
<dbReference type="OrthoDB" id="2538319at2759"/>
<feature type="region of interest" description="Disordered" evidence="2">
    <location>
        <begin position="423"/>
        <end position="465"/>
    </location>
</feature>
<dbReference type="Pfam" id="PF17780">
    <property type="entry name" value="OCRE"/>
    <property type="match status" value="1"/>
</dbReference>
<dbReference type="CDD" id="cd22686">
    <property type="entry name" value="FHA_AGGF1"/>
    <property type="match status" value="1"/>
</dbReference>
<dbReference type="PROSITE" id="PS50174">
    <property type="entry name" value="G_PATCH"/>
    <property type="match status" value="1"/>
</dbReference>
<feature type="compositionally biased region" description="Basic and acidic residues" evidence="2">
    <location>
        <begin position="519"/>
        <end position="529"/>
    </location>
</feature>
<organism evidence="5 6">
    <name type="scientific">Trichomalopsis sarcophagae</name>
    <dbReference type="NCBI Taxonomy" id="543379"/>
    <lineage>
        <taxon>Eukaryota</taxon>
        <taxon>Metazoa</taxon>
        <taxon>Ecdysozoa</taxon>
        <taxon>Arthropoda</taxon>
        <taxon>Hexapoda</taxon>
        <taxon>Insecta</taxon>
        <taxon>Pterygota</taxon>
        <taxon>Neoptera</taxon>
        <taxon>Endopterygota</taxon>
        <taxon>Hymenoptera</taxon>
        <taxon>Apocrita</taxon>
        <taxon>Proctotrupomorpha</taxon>
        <taxon>Chalcidoidea</taxon>
        <taxon>Pteromalidae</taxon>
        <taxon>Pteromalinae</taxon>
        <taxon>Trichomalopsis</taxon>
    </lineage>
</organism>
<feature type="region of interest" description="Disordered" evidence="2">
    <location>
        <begin position="508"/>
        <end position="541"/>
    </location>
</feature>
<feature type="domain" description="FHA" evidence="3">
    <location>
        <begin position="293"/>
        <end position="344"/>
    </location>
</feature>
<protein>
    <recommendedName>
        <fullName evidence="7">Angiogenic factor with G patch and FHA domains 1</fullName>
    </recommendedName>
</protein>
<feature type="compositionally biased region" description="Acidic residues" evidence="2">
    <location>
        <begin position="217"/>
        <end position="244"/>
    </location>
</feature>
<dbReference type="InterPro" id="IPR041591">
    <property type="entry name" value="OCRE"/>
</dbReference>
<dbReference type="EMBL" id="NNAY01001930">
    <property type="protein sequence ID" value="OXU22524.1"/>
    <property type="molecule type" value="Genomic_DNA"/>
</dbReference>
<name>A0A232EVZ4_9HYME</name>
<dbReference type="PROSITE" id="PS50006">
    <property type="entry name" value="FHA_DOMAIN"/>
    <property type="match status" value="1"/>
</dbReference>